<dbReference type="AlphaFoldDB" id="A0A498DP38"/>
<protein>
    <submittedName>
        <fullName evidence="1">Uncharacterized protein</fullName>
    </submittedName>
</protein>
<keyword evidence="2" id="KW-1185">Reference proteome</keyword>
<comment type="caution">
    <text evidence="1">The sequence shown here is derived from an EMBL/GenBank/DDBJ whole genome shotgun (WGS) entry which is preliminary data.</text>
</comment>
<evidence type="ECO:0000313" key="1">
    <source>
        <dbReference type="EMBL" id="RLL45492.1"/>
    </source>
</evidence>
<accession>A0A498DP38</accession>
<gene>
    <name evidence="1" type="ORF">D8M04_11650</name>
</gene>
<evidence type="ECO:0000313" key="2">
    <source>
        <dbReference type="Proteomes" id="UP000270219"/>
    </source>
</evidence>
<name>A0A498DP38_9BACI</name>
<organism evidence="1 2">
    <name type="scientific">Oceanobacillus piezotolerans</name>
    <dbReference type="NCBI Taxonomy" id="2448030"/>
    <lineage>
        <taxon>Bacteria</taxon>
        <taxon>Bacillati</taxon>
        <taxon>Bacillota</taxon>
        <taxon>Bacilli</taxon>
        <taxon>Bacillales</taxon>
        <taxon>Bacillaceae</taxon>
        <taxon>Oceanobacillus</taxon>
    </lineage>
</organism>
<sequence length="63" mass="7622">MIFPEECFLFIREIYRLRNEYQRCSDYNLKEKIDCDINLLSEIIDSNLYCLCQCKTIYPDAAQ</sequence>
<dbReference type="EMBL" id="RCHR01000003">
    <property type="protein sequence ID" value="RLL45492.1"/>
    <property type="molecule type" value="Genomic_DNA"/>
</dbReference>
<proteinExistence type="predicted"/>
<dbReference type="Proteomes" id="UP000270219">
    <property type="component" value="Unassembled WGS sequence"/>
</dbReference>
<reference evidence="1 2" key="1">
    <citation type="submission" date="2018-10" db="EMBL/GenBank/DDBJ databases">
        <title>Oceanobacillus sp. YLB-02 draft genome.</title>
        <authorList>
            <person name="Yu L."/>
        </authorList>
    </citation>
    <scope>NUCLEOTIDE SEQUENCE [LARGE SCALE GENOMIC DNA]</scope>
    <source>
        <strain evidence="1 2">YLB-02</strain>
    </source>
</reference>